<feature type="transmembrane region" description="Helical" evidence="8">
    <location>
        <begin position="208"/>
        <end position="228"/>
    </location>
</feature>
<evidence type="ECO:0000256" key="1">
    <source>
        <dbReference type="ARBA" id="ARBA00004651"/>
    </source>
</evidence>
<evidence type="ECO:0000256" key="5">
    <source>
        <dbReference type="ARBA" id="ARBA00022692"/>
    </source>
</evidence>
<feature type="transmembrane region" description="Helical" evidence="8">
    <location>
        <begin position="298"/>
        <end position="319"/>
    </location>
</feature>
<comment type="similarity">
    <text evidence="2 8">Belongs to the alanine or glycine:cation symporter (AGCS) (TC 2.A.25) family.</text>
</comment>
<keyword evidence="5 8" id="KW-0812">Transmembrane</keyword>
<evidence type="ECO:0000256" key="3">
    <source>
        <dbReference type="ARBA" id="ARBA00022448"/>
    </source>
</evidence>
<dbReference type="PROSITE" id="PS00873">
    <property type="entry name" value="NA_ALANINE_SYMP"/>
    <property type="match status" value="1"/>
</dbReference>
<dbReference type="Proteomes" id="UP001158045">
    <property type="component" value="Unassembled WGS sequence"/>
</dbReference>
<keyword evidence="8" id="KW-0769">Symport</keyword>
<keyword evidence="3 8" id="KW-0813">Transport</keyword>
<dbReference type="Gene3D" id="1.20.1740.10">
    <property type="entry name" value="Amino acid/polyamine transporter I"/>
    <property type="match status" value="1"/>
</dbReference>
<evidence type="ECO:0000256" key="7">
    <source>
        <dbReference type="ARBA" id="ARBA00023136"/>
    </source>
</evidence>
<feature type="transmembrane region" description="Helical" evidence="8">
    <location>
        <begin position="55"/>
        <end position="74"/>
    </location>
</feature>
<dbReference type="PANTHER" id="PTHR30330">
    <property type="entry name" value="AGSS FAMILY TRANSPORTER, SODIUM-ALANINE"/>
    <property type="match status" value="1"/>
</dbReference>
<dbReference type="NCBIfam" id="TIGR00835">
    <property type="entry name" value="agcS"/>
    <property type="match status" value="1"/>
</dbReference>
<keyword evidence="4 8" id="KW-1003">Cell membrane</keyword>
<evidence type="ECO:0000313" key="9">
    <source>
        <dbReference type="EMBL" id="MDH8677381.1"/>
    </source>
</evidence>
<evidence type="ECO:0000256" key="8">
    <source>
        <dbReference type="RuleBase" id="RU363064"/>
    </source>
</evidence>
<dbReference type="InterPro" id="IPR001463">
    <property type="entry name" value="Na/Ala_symport"/>
</dbReference>
<feature type="transmembrane region" description="Helical" evidence="8">
    <location>
        <begin position="15"/>
        <end position="34"/>
    </location>
</feature>
<feature type="transmembrane region" description="Helical" evidence="8">
    <location>
        <begin position="234"/>
        <end position="253"/>
    </location>
</feature>
<dbReference type="EMBL" id="JARYZI010000002">
    <property type="protein sequence ID" value="MDH8677381.1"/>
    <property type="molecule type" value="Genomic_DNA"/>
</dbReference>
<evidence type="ECO:0000256" key="2">
    <source>
        <dbReference type="ARBA" id="ARBA00009261"/>
    </source>
</evidence>
<evidence type="ECO:0000313" key="10">
    <source>
        <dbReference type="Proteomes" id="UP001158045"/>
    </source>
</evidence>
<feature type="transmembrane region" description="Helical" evidence="8">
    <location>
        <begin position="143"/>
        <end position="163"/>
    </location>
</feature>
<feature type="transmembrane region" description="Helical" evidence="8">
    <location>
        <begin position="396"/>
        <end position="414"/>
    </location>
</feature>
<dbReference type="RefSeq" id="WP_281093193.1">
    <property type="nucleotide sequence ID" value="NZ_JARYZI010000002.1"/>
</dbReference>
<gene>
    <name evidence="9" type="ORF">QE109_04430</name>
</gene>
<proteinExistence type="inferred from homology"/>
<dbReference type="Pfam" id="PF01235">
    <property type="entry name" value="Na_Ala_symp"/>
    <property type="match status" value="1"/>
</dbReference>
<accession>A0ABT6NAF3</accession>
<evidence type="ECO:0000256" key="4">
    <source>
        <dbReference type="ARBA" id="ARBA00022475"/>
    </source>
</evidence>
<reference evidence="9 10" key="1">
    <citation type="submission" date="2023-04" db="EMBL/GenBank/DDBJ databases">
        <title>Fusibacter bizertensis strain WBS, isolated from littoral bottom sediments of the Arctic seas - biochemical and genomic analysis.</title>
        <authorList>
            <person name="Brioukhanov A.L."/>
        </authorList>
    </citation>
    <scope>NUCLEOTIDE SEQUENCE [LARGE SCALE GENOMIC DNA]</scope>
    <source>
        <strain evidence="9 10">WBS</strain>
    </source>
</reference>
<comment type="caution">
    <text evidence="9">The sequence shown here is derived from an EMBL/GenBank/DDBJ whole genome shotgun (WGS) entry which is preliminary data.</text>
</comment>
<feature type="transmembrane region" description="Helical" evidence="8">
    <location>
        <begin position="349"/>
        <end position="376"/>
    </location>
</feature>
<feature type="transmembrane region" description="Helical" evidence="8">
    <location>
        <begin position="420"/>
        <end position="442"/>
    </location>
</feature>
<sequence>MESLLNLSATLDGFFWGQIMIYLCLAAGVYFSILMRFPQLRLVKDMVKQLIGGKASASGVSSFQGFAMALGGRVGTGNITGVASAIFFGGPGAVFWMWLIAFLGAGSAYIESALAQVWKEEIHGEYRGGPAYYIEKGLKSRGLGIAFAILTIISCGIMLPGIQANAFAQAGNLSFGIPMWAIGLVYTVITAFVIFGGGKRIAKAAETIVPFMAIAYIILALVILAVNFGKIGEVFGLIFSSAFNMNAVYGAVFGQAVAWGVKRGIFSNEAGQGTGAQAAGAAEVSHPAKQGLVQAFSVYVDTLFVCTATAVMILATGAYNVVNADGGFVTQLMPGLEKSNFTQEAVNTFIPGIGGGFVAVALFFFTLTTVFAYAFYTDSSIGYIFKKNFNGNGYKYTILGSRIVLSAMVFIGAISSVDVVWNLGSAAVGAMAWFNVIVILLLTKPGLATLKDYEQQKKAGLDPVFVPARLGINGADLWGKIAKTNYADQLDAYNKAIKDGTLNKNM</sequence>
<comment type="subcellular location">
    <subcellularLocation>
        <location evidence="1 8">Cell membrane</location>
        <topology evidence="1 8">Multi-pass membrane protein</topology>
    </subcellularLocation>
</comment>
<feature type="transmembrane region" description="Helical" evidence="8">
    <location>
        <begin position="86"/>
        <end position="110"/>
    </location>
</feature>
<keyword evidence="6 8" id="KW-1133">Transmembrane helix</keyword>
<keyword evidence="7 8" id="KW-0472">Membrane</keyword>
<feature type="transmembrane region" description="Helical" evidence="8">
    <location>
        <begin position="175"/>
        <end position="196"/>
    </location>
</feature>
<name>A0ABT6NAF3_9FIRM</name>
<keyword evidence="10" id="KW-1185">Reference proteome</keyword>
<dbReference type="PANTHER" id="PTHR30330:SF7">
    <property type="entry name" value="SODIUM_PROTON-DEPENDENT ALANINE CARRIER PROTEIN YRBD-RELATED"/>
    <property type="match status" value="1"/>
</dbReference>
<organism evidence="9 10">
    <name type="scientific">Fusibacter bizertensis</name>
    <dbReference type="NCBI Taxonomy" id="1488331"/>
    <lineage>
        <taxon>Bacteria</taxon>
        <taxon>Bacillati</taxon>
        <taxon>Bacillota</taxon>
        <taxon>Clostridia</taxon>
        <taxon>Eubacteriales</taxon>
        <taxon>Eubacteriales Family XII. Incertae Sedis</taxon>
        <taxon>Fusibacter</taxon>
    </lineage>
</organism>
<protein>
    <submittedName>
        <fullName evidence="9">Alanine/glycine:cation symporter family protein</fullName>
    </submittedName>
</protein>
<evidence type="ECO:0000256" key="6">
    <source>
        <dbReference type="ARBA" id="ARBA00022989"/>
    </source>
</evidence>
<dbReference type="PRINTS" id="PR00175">
    <property type="entry name" value="NAALASMPORT"/>
</dbReference>